<organism evidence="1 2">
    <name type="scientific">Burkholderia ubonensis</name>
    <dbReference type="NCBI Taxonomy" id="101571"/>
    <lineage>
        <taxon>Bacteria</taxon>
        <taxon>Pseudomonadati</taxon>
        <taxon>Pseudomonadota</taxon>
        <taxon>Betaproteobacteria</taxon>
        <taxon>Burkholderiales</taxon>
        <taxon>Burkholderiaceae</taxon>
        <taxon>Burkholderia</taxon>
        <taxon>Burkholderia cepacia complex</taxon>
    </lineage>
</organism>
<proteinExistence type="predicted"/>
<dbReference type="Proteomes" id="UP000057910">
    <property type="component" value="Unassembled WGS sequence"/>
</dbReference>
<evidence type="ECO:0000313" key="1">
    <source>
        <dbReference type="EMBL" id="KVN88873.1"/>
    </source>
</evidence>
<name>A0ABD4E7D7_9BURK</name>
<dbReference type="EMBL" id="LPAD01000034">
    <property type="protein sequence ID" value="KVN88873.1"/>
    <property type="molecule type" value="Genomic_DNA"/>
</dbReference>
<evidence type="ECO:0000313" key="2">
    <source>
        <dbReference type="Proteomes" id="UP000057910"/>
    </source>
</evidence>
<gene>
    <name evidence="1" type="ORF">WJ68_04960</name>
</gene>
<protein>
    <submittedName>
        <fullName evidence="1">Uncharacterized protein</fullName>
    </submittedName>
</protein>
<dbReference type="AlphaFoldDB" id="A0ABD4E7D7"/>
<reference evidence="1 2" key="1">
    <citation type="submission" date="2015-11" db="EMBL/GenBank/DDBJ databases">
        <title>Expanding the genomic diversity of Burkholderia species for the development of highly accurate diagnostics.</title>
        <authorList>
            <person name="Sahl J."/>
            <person name="Keim P."/>
            <person name="Wagner D."/>
        </authorList>
    </citation>
    <scope>NUCLEOTIDE SEQUENCE [LARGE SCALE GENOMIC DNA]</scope>
    <source>
        <strain evidence="1 2">MSMB1585WGS</strain>
    </source>
</reference>
<comment type="caution">
    <text evidence="1">The sequence shown here is derived from an EMBL/GenBank/DDBJ whole genome shotgun (WGS) entry which is preliminary data.</text>
</comment>
<sequence length="60" mass="6805">MIDGSPPLHAMTENTDASTDLGVVFSWQVFILLIEWKTTAPVERHRGLVFAHMAPDQNRR</sequence>
<accession>A0ABD4E7D7</accession>